<keyword evidence="3 6" id="KW-0285">Flavoprotein</keyword>
<dbReference type="Gene3D" id="3.20.20.220">
    <property type="match status" value="1"/>
</dbReference>
<dbReference type="EMBL" id="BSUN01000001">
    <property type="protein sequence ID" value="GMA35219.1"/>
    <property type="molecule type" value="Genomic_DNA"/>
</dbReference>
<dbReference type="SUPFAM" id="SSF51730">
    <property type="entry name" value="FAD-linked oxidoreductase"/>
    <property type="match status" value="1"/>
</dbReference>
<keyword evidence="8" id="KW-1185">Reference proteome</keyword>
<accession>A0ABQ6IER3</accession>
<name>A0ABQ6IER3_9MICO</name>
<gene>
    <name evidence="7" type="primary">metF</name>
    <name evidence="7" type="ORF">GCM10025876_14230</name>
</gene>
<comment type="similarity">
    <text evidence="6">Belongs to the methylenetetrahydrofolate reductase family.</text>
</comment>
<dbReference type="Pfam" id="PF02219">
    <property type="entry name" value="MTHFR"/>
    <property type="match status" value="1"/>
</dbReference>
<dbReference type="InterPro" id="IPR003171">
    <property type="entry name" value="Mehydrof_redctse-like"/>
</dbReference>
<reference evidence="8" key="1">
    <citation type="journal article" date="2019" name="Int. J. Syst. Evol. Microbiol.">
        <title>The Global Catalogue of Microorganisms (GCM) 10K type strain sequencing project: providing services to taxonomists for standard genome sequencing and annotation.</title>
        <authorList>
            <consortium name="The Broad Institute Genomics Platform"/>
            <consortium name="The Broad Institute Genome Sequencing Center for Infectious Disease"/>
            <person name="Wu L."/>
            <person name="Ma J."/>
        </authorList>
    </citation>
    <scope>NUCLEOTIDE SEQUENCE [LARGE SCALE GENOMIC DNA]</scope>
    <source>
        <strain evidence="8">NBRC 112299</strain>
    </source>
</reference>
<dbReference type="RefSeq" id="WP_284327835.1">
    <property type="nucleotide sequence ID" value="NZ_BSUN01000001.1"/>
</dbReference>
<organism evidence="7 8">
    <name type="scientific">Demequina litorisediminis</name>
    <dbReference type="NCBI Taxonomy" id="1849022"/>
    <lineage>
        <taxon>Bacteria</taxon>
        <taxon>Bacillati</taxon>
        <taxon>Actinomycetota</taxon>
        <taxon>Actinomycetes</taxon>
        <taxon>Micrococcales</taxon>
        <taxon>Demequinaceae</taxon>
        <taxon>Demequina</taxon>
    </lineage>
</organism>
<keyword evidence="4 6" id="KW-0274">FAD</keyword>
<evidence type="ECO:0000256" key="5">
    <source>
        <dbReference type="ARBA" id="ARBA00023002"/>
    </source>
</evidence>
<evidence type="ECO:0000256" key="6">
    <source>
        <dbReference type="RuleBase" id="RU003862"/>
    </source>
</evidence>
<comment type="caution">
    <text evidence="7">The sequence shown here is derived from an EMBL/GenBank/DDBJ whole genome shotgun (WGS) entry which is preliminary data.</text>
</comment>
<comment type="pathway">
    <text evidence="2 6">One-carbon metabolism; tetrahydrofolate interconversion.</text>
</comment>
<keyword evidence="5 6" id="KW-0560">Oxidoreductase</keyword>
<comment type="cofactor">
    <cofactor evidence="1 6">
        <name>FAD</name>
        <dbReference type="ChEBI" id="CHEBI:57692"/>
    </cofactor>
</comment>
<protein>
    <recommendedName>
        <fullName evidence="6">Methylenetetrahydrofolate reductase</fullName>
    </recommendedName>
</protein>
<evidence type="ECO:0000313" key="7">
    <source>
        <dbReference type="EMBL" id="GMA35219.1"/>
    </source>
</evidence>
<sequence>MTGHDAVLADLSLEISAADLPRVAQSTSRLPRGARVHVTALATESPADRVATASELVTHGLTPVPHLAARRLTTADELESTVAALAHATAQESLFVIGGDPRTPAGPYSSALEVIESGVLARHGVRQVGIGAYPEGHPNIATDVLWEALAAKADALAAQGISGSIITQVSFDADAVLAWIAAARERGIHLPVRVGVPGPMGVARLLAFARRLGMGSAAVLARKYGAQLGGMLGSAGPDDLLDEVLAGLTPGHGDVSTHLYTFGGLDATLDWLAAR</sequence>
<evidence type="ECO:0000256" key="2">
    <source>
        <dbReference type="ARBA" id="ARBA00004777"/>
    </source>
</evidence>
<evidence type="ECO:0000313" key="8">
    <source>
        <dbReference type="Proteomes" id="UP001157125"/>
    </source>
</evidence>
<evidence type="ECO:0000256" key="3">
    <source>
        <dbReference type="ARBA" id="ARBA00022630"/>
    </source>
</evidence>
<evidence type="ECO:0000256" key="4">
    <source>
        <dbReference type="ARBA" id="ARBA00022827"/>
    </source>
</evidence>
<evidence type="ECO:0000256" key="1">
    <source>
        <dbReference type="ARBA" id="ARBA00001974"/>
    </source>
</evidence>
<dbReference type="InterPro" id="IPR029041">
    <property type="entry name" value="FAD-linked_oxidoreductase-like"/>
</dbReference>
<proteinExistence type="inferred from homology"/>
<dbReference type="Proteomes" id="UP001157125">
    <property type="component" value="Unassembled WGS sequence"/>
</dbReference>